<comment type="caution">
    <text evidence="9">The sequence shown here is derived from an EMBL/GenBank/DDBJ whole genome shotgun (WGS) entry which is preliminary data.</text>
</comment>
<dbReference type="GO" id="GO:0000287">
    <property type="term" value="F:magnesium ion binding"/>
    <property type="evidence" value="ECO:0007669"/>
    <property type="project" value="InterPro"/>
</dbReference>
<dbReference type="PANTHER" id="PTHR11902:SF1">
    <property type="entry name" value="ENOLASE"/>
    <property type="match status" value="1"/>
</dbReference>
<gene>
    <name evidence="9" type="ORF">S03H2_59975</name>
</gene>
<dbReference type="EC" id="4.2.1.11" evidence="4"/>
<feature type="non-terminal residue" evidence="9">
    <location>
        <position position="1"/>
    </location>
</feature>
<name>X1IXS9_9ZZZZ</name>
<dbReference type="GO" id="GO:0000015">
    <property type="term" value="C:phosphopyruvate hydratase complex"/>
    <property type="evidence" value="ECO:0007669"/>
    <property type="project" value="InterPro"/>
</dbReference>
<comment type="cofactor">
    <cofactor evidence="1">
        <name>Mg(2+)</name>
        <dbReference type="ChEBI" id="CHEBI:18420"/>
    </cofactor>
</comment>
<protein>
    <recommendedName>
        <fullName evidence="4">phosphopyruvate hydratase</fullName>
        <ecNumber evidence="4">4.2.1.11</ecNumber>
    </recommendedName>
</protein>
<evidence type="ECO:0000256" key="5">
    <source>
        <dbReference type="ARBA" id="ARBA00022842"/>
    </source>
</evidence>
<dbReference type="Gene3D" id="3.20.20.120">
    <property type="entry name" value="Enolase-like C-terminal domain"/>
    <property type="match status" value="1"/>
</dbReference>
<dbReference type="Pfam" id="PF00113">
    <property type="entry name" value="Enolase_C"/>
    <property type="match status" value="1"/>
</dbReference>
<feature type="domain" description="Enolase C-terminal TIM barrel" evidence="8">
    <location>
        <begin position="1"/>
        <end position="208"/>
    </location>
</feature>
<evidence type="ECO:0000256" key="4">
    <source>
        <dbReference type="ARBA" id="ARBA00012058"/>
    </source>
</evidence>
<accession>X1IXS9</accession>
<evidence type="ECO:0000259" key="8">
    <source>
        <dbReference type="SMART" id="SM01192"/>
    </source>
</evidence>
<dbReference type="GO" id="GO:0006096">
    <property type="term" value="P:glycolytic process"/>
    <property type="evidence" value="ECO:0007669"/>
    <property type="project" value="UniProtKB-UniPathway"/>
</dbReference>
<dbReference type="SMART" id="SM01192">
    <property type="entry name" value="Enolase_C"/>
    <property type="match status" value="1"/>
</dbReference>
<comment type="pathway">
    <text evidence="2">Carbohydrate degradation; glycolysis; pyruvate from D-glyceraldehyde 3-phosphate: step 4/5.</text>
</comment>
<evidence type="ECO:0000256" key="2">
    <source>
        <dbReference type="ARBA" id="ARBA00005031"/>
    </source>
</evidence>
<dbReference type="GO" id="GO:0004634">
    <property type="term" value="F:phosphopyruvate hydratase activity"/>
    <property type="evidence" value="ECO:0007669"/>
    <property type="project" value="UniProtKB-EC"/>
</dbReference>
<dbReference type="PANTHER" id="PTHR11902">
    <property type="entry name" value="ENOLASE"/>
    <property type="match status" value="1"/>
</dbReference>
<dbReference type="EMBL" id="BARU01038609">
    <property type="protein sequence ID" value="GAH86502.1"/>
    <property type="molecule type" value="Genomic_DNA"/>
</dbReference>
<dbReference type="UniPathway" id="UPA00109">
    <property type="reaction ID" value="UER00187"/>
</dbReference>
<evidence type="ECO:0000256" key="7">
    <source>
        <dbReference type="ARBA" id="ARBA00023239"/>
    </source>
</evidence>
<evidence type="ECO:0000256" key="6">
    <source>
        <dbReference type="ARBA" id="ARBA00023152"/>
    </source>
</evidence>
<dbReference type="SUPFAM" id="SSF51604">
    <property type="entry name" value="Enolase C-terminal domain-like"/>
    <property type="match status" value="1"/>
</dbReference>
<organism evidence="9">
    <name type="scientific">marine sediment metagenome</name>
    <dbReference type="NCBI Taxonomy" id="412755"/>
    <lineage>
        <taxon>unclassified sequences</taxon>
        <taxon>metagenomes</taxon>
        <taxon>ecological metagenomes</taxon>
    </lineage>
</organism>
<keyword evidence="5" id="KW-0460">Magnesium</keyword>
<proteinExistence type="inferred from homology"/>
<evidence type="ECO:0000313" key="9">
    <source>
        <dbReference type="EMBL" id="GAH86502.1"/>
    </source>
</evidence>
<reference evidence="9" key="1">
    <citation type="journal article" date="2014" name="Front. Microbiol.">
        <title>High frequency of phylogenetically diverse reductive dehalogenase-homologous genes in deep subseafloor sedimentary metagenomes.</title>
        <authorList>
            <person name="Kawai M."/>
            <person name="Futagami T."/>
            <person name="Toyoda A."/>
            <person name="Takaki Y."/>
            <person name="Nishi S."/>
            <person name="Hori S."/>
            <person name="Arai W."/>
            <person name="Tsubouchi T."/>
            <person name="Morono Y."/>
            <person name="Uchiyama I."/>
            <person name="Ito T."/>
            <person name="Fujiyama A."/>
            <person name="Inagaki F."/>
            <person name="Takami H."/>
        </authorList>
    </citation>
    <scope>NUCLEOTIDE SEQUENCE</scope>
    <source>
        <strain evidence="9">Expedition CK06-06</strain>
    </source>
</reference>
<dbReference type="InterPro" id="IPR000941">
    <property type="entry name" value="Enolase"/>
</dbReference>
<dbReference type="AlphaFoldDB" id="X1IXS9"/>
<keyword evidence="7" id="KW-0456">Lyase</keyword>
<dbReference type="InterPro" id="IPR020810">
    <property type="entry name" value="Enolase_C"/>
</dbReference>
<keyword evidence="6" id="KW-0324">Glycolysis</keyword>
<evidence type="ECO:0000256" key="1">
    <source>
        <dbReference type="ARBA" id="ARBA00001946"/>
    </source>
</evidence>
<comment type="similarity">
    <text evidence="3">Belongs to the enolase family.</text>
</comment>
<dbReference type="PROSITE" id="PS00164">
    <property type="entry name" value="ENOLASE"/>
    <property type="match status" value="1"/>
</dbReference>
<dbReference type="InterPro" id="IPR036849">
    <property type="entry name" value="Enolase-like_C_sf"/>
</dbReference>
<dbReference type="InterPro" id="IPR020809">
    <property type="entry name" value="Enolase_CS"/>
</dbReference>
<sequence length="209" mass="22817">LILEGIGKAGYKAGEDISLALDSAASSFYAPGASKDKQGRYRLGKEEKSSEEVIEFYKYLVGKYPLVSLEDGLAEDDWEGWRKLTKDLGGKIQLVGDDIFVTNTKRLKKGIEMKVANSILIKVNQIGTLTETLKAIEMAKSAGYRAVISHRSGETEDTIIADLSVATDTGQIKTGSLSRSERIAKYNQLLRIEEELGSSALYKGKGVFA</sequence>
<evidence type="ECO:0000256" key="3">
    <source>
        <dbReference type="ARBA" id="ARBA00009604"/>
    </source>
</evidence>